<keyword evidence="4" id="KW-0378">Hydrolase</keyword>
<name>A0ABW2SPM1_9ACTO</name>
<comment type="caution">
    <text evidence="4">The sequence shown here is derived from an EMBL/GenBank/DDBJ whole genome shotgun (WGS) entry which is preliminary data.</text>
</comment>
<dbReference type="InterPro" id="IPR017853">
    <property type="entry name" value="GH"/>
</dbReference>
<evidence type="ECO:0000256" key="2">
    <source>
        <dbReference type="SAM" id="MobiDB-lite"/>
    </source>
</evidence>
<organism evidence="4 5">
    <name type="scientific">Schaalia naturae</name>
    <dbReference type="NCBI Taxonomy" id="635203"/>
    <lineage>
        <taxon>Bacteria</taxon>
        <taxon>Bacillati</taxon>
        <taxon>Actinomycetota</taxon>
        <taxon>Actinomycetes</taxon>
        <taxon>Actinomycetales</taxon>
        <taxon>Actinomycetaceae</taxon>
        <taxon>Schaalia</taxon>
    </lineage>
</organism>
<dbReference type="Gene3D" id="3.90.400.10">
    <property type="entry name" value="Oligo-1,6-glucosidase, Domain 2"/>
    <property type="match status" value="1"/>
</dbReference>
<dbReference type="InterPro" id="IPR045857">
    <property type="entry name" value="O16G_dom_2"/>
</dbReference>
<evidence type="ECO:0000313" key="4">
    <source>
        <dbReference type="EMBL" id="MFC7581426.1"/>
    </source>
</evidence>
<dbReference type="Pfam" id="PF00128">
    <property type="entry name" value="Alpha-amylase"/>
    <property type="match status" value="1"/>
</dbReference>
<protein>
    <submittedName>
        <fullName evidence="4">Glycoside hydrolase family 13 protein</fullName>
    </submittedName>
</protein>
<dbReference type="RefSeq" id="WP_380974733.1">
    <property type="nucleotide sequence ID" value="NZ_JBHTEF010000001.1"/>
</dbReference>
<evidence type="ECO:0000256" key="1">
    <source>
        <dbReference type="ARBA" id="ARBA00008061"/>
    </source>
</evidence>
<sequence length="598" mass="66384">MPHPEKPSAPQPPQAVTGPNASDDWWRRAVIYQIYPRSFADGNGDGIGDLLGVLSRLDHLADLGVDALWFNPFYPSEQWDTGYDVADYFDINPEYGTLADFDRIVARAHQLGMRVIIDVVPNHTASEHPWFQEALEAAPGSPARSRYIFRHSPSGAPNNWGSLFGGPAWAPVEDLTGRDEDRGWWYLHLFDVHQPDLNWENEEVRAEFRDYFRFWMDRGVDGFRVDVAHGMVKAPGLPDDEVGPDRYAYRIPGGGGRTGRAPDTGPAFDQDGVHEIYREWHRILEEYGPDRILVAEAWTPDPSRLARYVRPDEMSQAFNFEVLKCTWNAEQLRETIRSTYGAARAVDAPTTWVLSNHDVVRHASRLGYPDGAYPEGGIGATDPQPDARIGLERAVALTTLLMALPGSMYVYNGEELGLPEATTLPDEARLDPTWPRSGYRTRGRDGCRVPLPWEADAPSFGFSSPMPARVGEDGAAPAPWLPQPEGYRDFAVDVEARDEASTLSHYRRMIALRRELGLGGGALEWADADPDLLAVRNQGVLAVTNLCVRPVRVPSAGRILLDSSAAEIAHGDQAACARGEFALAPNRTVWIRESAAVR</sequence>
<feature type="region of interest" description="Disordered" evidence="2">
    <location>
        <begin position="1"/>
        <end position="21"/>
    </location>
</feature>
<gene>
    <name evidence="4" type="ORF">ACFQWG_09500</name>
</gene>
<dbReference type="InterPro" id="IPR006047">
    <property type="entry name" value="GH13_cat_dom"/>
</dbReference>
<dbReference type="Proteomes" id="UP001596527">
    <property type="component" value="Unassembled WGS sequence"/>
</dbReference>
<dbReference type="SMART" id="SM00642">
    <property type="entry name" value="Aamy"/>
    <property type="match status" value="1"/>
</dbReference>
<dbReference type="SUPFAM" id="SSF51445">
    <property type="entry name" value="(Trans)glycosidases"/>
    <property type="match status" value="1"/>
</dbReference>
<accession>A0ABW2SPM1</accession>
<dbReference type="CDD" id="cd11332">
    <property type="entry name" value="AmyAc_OligoGlu_TS"/>
    <property type="match status" value="1"/>
</dbReference>
<proteinExistence type="inferred from homology"/>
<dbReference type="PANTHER" id="PTHR10357">
    <property type="entry name" value="ALPHA-AMYLASE FAMILY MEMBER"/>
    <property type="match status" value="1"/>
</dbReference>
<dbReference type="PANTHER" id="PTHR10357:SF179">
    <property type="entry name" value="NEUTRAL AND BASIC AMINO ACID TRANSPORT PROTEIN RBAT"/>
    <property type="match status" value="1"/>
</dbReference>
<dbReference type="GO" id="GO:0016787">
    <property type="term" value="F:hydrolase activity"/>
    <property type="evidence" value="ECO:0007669"/>
    <property type="project" value="UniProtKB-KW"/>
</dbReference>
<feature type="domain" description="Glycosyl hydrolase family 13 catalytic" evidence="3">
    <location>
        <begin position="33"/>
        <end position="448"/>
    </location>
</feature>
<evidence type="ECO:0000313" key="5">
    <source>
        <dbReference type="Proteomes" id="UP001596527"/>
    </source>
</evidence>
<dbReference type="EMBL" id="JBHTEF010000001">
    <property type="protein sequence ID" value="MFC7581426.1"/>
    <property type="molecule type" value="Genomic_DNA"/>
</dbReference>
<evidence type="ECO:0000259" key="3">
    <source>
        <dbReference type="SMART" id="SM00642"/>
    </source>
</evidence>
<comment type="similarity">
    <text evidence="1">Belongs to the glycosyl hydrolase 13 family.</text>
</comment>
<reference evidence="5" key="1">
    <citation type="journal article" date="2019" name="Int. J. Syst. Evol. Microbiol.">
        <title>The Global Catalogue of Microorganisms (GCM) 10K type strain sequencing project: providing services to taxonomists for standard genome sequencing and annotation.</title>
        <authorList>
            <consortium name="The Broad Institute Genomics Platform"/>
            <consortium name="The Broad Institute Genome Sequencing Center for Infectious Disease"/>
            <person name="Wu L."/>
            <person name="Ma J."/>
        </authorList>
    </citation>
    <scope>NUCLEOTIDE SEQUENCE [LARGE SCALE GENOMIC DNA]</scope>
    <source>
        <strain evidence="5">CCUG 56698</strain>
    </source>
</reference>
<keyword evidence="5" id="KW-1185">Reference proteome</keyword>
<dbReference type="Gene3D" id="3.20.20.80">
    <property type="entry name" value="Glycosidases"/>
    <property type="match status" value="1"/>
</dbReference>